<keyword evidence="3" id="KW-1185">Reference proteome</keyword>
<protein>
    <submittedName>
        <fullName evidence="2">Uncharacterized protein</fullName>
    </submittedName>
</protein>
<dbReference type="AlphaFoldDB" id="A0AAP0ESW9"/>
<gene>
    <name evidence="2" type="ORF">Syun_025854</name>
</gene>
<comment type="caution">
    <text evidence="2">The sequence shown here is derived from an EMBL/GenBank/DDBJ whole genome shotgun (WGS) entry which is preliminary data.</text>
</comment>
<name>A0AAP0ESW9_9MAGN</name>
<organism evidence="2 3">
    <name type="scientific">Stephania yunnanensis</name>
    <dbReference type="NCBI Taxonomy" id="152371"/>
    <lineage>
        <taxon>Eukaryota</taxon>
        <taxon>Viridiplantae</taxon>
        <taxon>Streptophyta</taxon>
        <taxon>Embryophyta</taxon>
        <taxon>Tracheophyta</taxon>
        <taxon>Spermatophyta</taxon>
        <taxon>Magnoliopsida</taxon>
        <taxon>Ranunculales</taxon>
        <taxon>Menispermaceae</taxon>
        <taxon>Menispermoideae</taxon>
        <taxon>Cissampelideae</taxon>
        <taxon>Stephania</taxon>
    </lineage>
</organism>
<evidence type="ECO:0000313" key="3">
    <source>
        <dbReference type="Proteomes" id="UP001420932"/>
    </source>
</evidence>
<accession>A0AAP0ESW9</accession>
<evidence type="ECO:0000256" key="1">
    <source>
        <dbReference type="SAM" id="MobiDB-lite"/>
    </source>
</evidence>
<feature type="compositionally biased region" description="Polar residues" evidence="1">
    <location>
        <begin position="158"/>
        <end position="176"/>
    </location>
</feature>
<feature type="region of interest" description="Disordered" evidence="1">
    <location>
        <begin position="46"/>
        <end position="176"/>
    </location>
</feature>
<proteinExistence type="predicted"/>
<dbReference type="EMBL" id="JBBNAF010000011">
    <property type="protein sequence ID" value="KAK9098809.1"/>
    <property type="molecule type" value="Genomic_DNA"/>
</dbReference>
<dbReference type="Proteomes" id="UP001420932">
    <property type="component" value="Unassembled WGS sequence"/>
</dbReference>
<evidence type="ECO:0000313" key="2">
    <source>
        <dbReference type="EMBL" id="KAK9098809.1"/>
    </source>
</evidence>
<reference evidence="2 3" key="1">
    <citation type="submission" date="2024-01" db="EMBL/GenBank/DDBJ databases">
        <title>Genome assemblies of Stephania.</title>
        <authorList>
            <person name="Yang L."/>
        </authorList>
    </citation>
    <scope>NUCLEOTIDE SEQUENCE [LARGE SCALE GENOMIC DNA]</scope>
    <source>
        <strain evidence="2">YNDBR</strain>
        <tissue evidence="2">Leaf</tissue>
    </source>
</reference>
<sequence>MILQITSREQFSVIKLYNYDVATSMGWANRGLVVETIKPRSNRRFTVWPIRKPPPNREPSKPHPNRSQFARFGLAVWEATATGGGGSRPGRAMESWDSQPLMRGDGKGGTSGKRHNNSSGGGRRQRQAVTKADREGQRGRSRPKRASAARCGARRMNGSRQIETKSSSPSLQQCYC</sequence>